<dbReference type="Pfam" id="PF00698">
    <property type="entry name" value="Acyl_transf_1"/>
    <property type="match status" value="1"/>
</dbReference>
<dbReference type="PANTHER" id="PTHR43775:SF29">
    <property type="entry name" value="ASPERFURANONE POLYKETIDE SYNTHASE AFOG-RELATED"/>
    <property type="match status" value="1"/>
</dbReference>
<dbReference type="InterPro" id="IPR050091">
    <property type="entry name" value="PKS_NRPS_Biosynth_Enz"/>
</dbReference>
<dbReference type="GO" id="GO:0004312">
    <property type="term" value="F:fatty acid synthase activity"/>
    <property type="evidence" value="ECO:0007669"/>
    <property type="project" value="TreeGrafter"/>
</dbReference>
<dbReference type="Gene3D" id="3.40.366.10">
    <property type="entry name" value="Malonyl-Coenzyme A Acyl Carrier Protein, domain 2"/>
    <property type="match status" value="1"/>
</dbReference>
<dbReference type="SUPFAM" id="SSF52151">
    <property type="entry name" value="FabD/lysophospholipase-like"/>
    <property type="match status" value="1"/>
</dbReference>
<reference evidence="2 3" key="1">
    <citation type="submission" date="2017-12" db="EMBL/GenBank/DDBJ databases">
        <title>Comparative genomics of Botrytis spp.</title>
        <authorList>
            <person name="Valero-Jimenez C.A."/>
            <person name="Tapia P."/>
            <person name="Veloso J."/>
            <person name="Silva-Moreno E."/>
            <person name="Staats M."/>
            <person name="Valdes J.H."/>
            <person name="Van Kan J.A.L."/>
        </authorList>
    </citation>
    <scope>NUCLEOTIDE SEQUENCE [LARGE SCALE GENOMIC DNA]</scope>
    <source>
        <strain evidence="2 3">MUCL2120</strain>
    </source>
</reference>
<protein>
    <recommendedName>
        <fullName evidence="1">Malonyl-CoA:ACP transacylase (MAT) domain-containing protein</fullName>
    </recommendedName>
</protein>
<sequence>MRNEETTRVHQIDISQPITVALQMALVDLLKSWVIQPTAVTSHLSGGIAAAYVVGTLKFEEAMGVVYFRGRLALKHQMISPLSAGVLAAGIIFEKAADYIKDTTRGKFVVTCVNIPDGVTRSEDSAAIDEVASQLDKDGLFARRLKVPLAYYSHHMQNMAQDYTNILREILHTPRSWTGAILSSPVTGEILTSIVYQSRMIIM</sequence>
<evidence type="ECO:0000259" key="1">
    <source>
        <dbReference type="SMART" id="SM00827"/>
    </source>
</evidence>
<evidence type="ECO:0000313" key="2">
    <source>
        <dbReference type="EMBL" id="TGO46054.1"/>
    </source>
</evidence>
<dbReference type="EMBL" id="PQXJ01000616">
    <property type="protein sequence ID" value="TGO46054.1"/>
    <property type="molecule type" value="Genomic_DNA"/>
</dbReference>
<dbReference type="GO" id="GO:0044550">
    <property type="term" value="P:secondary metabolite biosynthetic process"/>
    <property type="evidence" value="ECO:0007669"/>
    <property type="project" value="TreeGrafter"/>
</dbReference>
<dbReference type="AlphaFoldDB" id="A0A4Z1HAG2"/>
<dbReference type="InterPro" id="IPR001227">
    <property type="entry name" value="Ac_transferase_dom_sf"/>
</dbReference>
<dbReference type="PANTHER" id="PTHR43775">
    <property type="entry name" value="FATTY ACID SYNTHASE"/>
    <property type="match status" value="1"/>
</dbReference>
<gene>
    <name evidence="2" type="ORF">BOTNAR_0617g00060</name>
</gene>
<dbReference type="InterPro" id="IPR014043">
    <property type="entry name" value="Acyl_transferase_dom"/>
</dbReference>
<dbReference type="Proteomes" id="UP000297452">
    <property type="component" value="Unassembled WGS sequence"/>
</dbReference>
<dbReference type="STRING" id="278944.A0A4Z1HAG2"/>
<dbReference type="GO" id="GO:0006633">
    <property type="term" value="P:fatty acid biosynthetic process"/>
    <property type="evidence" value="ECO:0007669"/>
    <property type="project" value="TreeGrafter"/>
</dbReference>
<dbReference type="SMART" id="SM00827">
    <property type="entry name" value="PKS_AT"/>
    <property type="match status" value="1"/>
</dbReference>
<dbReference type="OrthoDB" id="3799328at2759"/>
<feature type="domain" description="Malonyl-CoA:ACP transacylase (MAT)" evidence="1">
    <location>
        <begin position="9"/>
        <end position="200"/>
    </location>
</feature>
<comment type="caution">
    <text evidence="2">The sequence shown here is derived from an EMBL/GenBank/DDBJ whole genome shotgun (WGS) entry which is preliminary data.</text>
</comment>
<accession>A0A4Z1HAG2</accession>
<dbReference type="InterPro" id="IPR016035">
    <property type="entry name" value="Acyl_Trfase/lysoPLipase"/>
</dbReference>
<evidence type="ECO:0000313" key="3">
    <source>
        <dbReference type="Proteomes" id="UP000297452"/>
    </source>
</evidence>
<organism evidence="2 3">
    <name type="scientific">Botryotinia narcissicola</name>
    <dbReference type="NCBI Taxonomy" id="278944"/>
    <lineage>
        <taxon>Eukaryota</taxon>
        <taxon>Fungi</taxon>
        <taxon>Dikarya</taxon>
        <taxon>Ascomycota</taxon>
        <taxon>Pezizomycotina</taxon>
        <taxon>Leotiomycetes</taxon>
        <taxon>Helotiales</taxon>
        <taxon>Sclerotiniaceae</taxon>
        <taxon>Botryotinia</taxon>
    </lineage>
</organism>
<keyword evidence="3" id="KW-1185">Reference proteome</keyword>
<proteinExistence type="predicted"/>
<name>A0A4Z1HAG2_9HELO</name>